<feature type="transmembrane region" description="Helical" evidence="1">
    <location>
        <begin position="226"/>
        <end position="247"/>
    </location>
</feature>
<evidence type="ECO:0000313" key="2">
    <source>
        <dbReference type="EMBL" id="WXG68986.1"/>
    </source>
</evidence>
<dbReference type="InterPro" id="IPR017516">
    <property type="entry name" value="AbrB_dup"/>
</dbReference>
<keyword evidence="1" id="KW-0472">Membrane</keyword>
<feature type="transmembrane region" description="Helical" evidence="1">
    <location>
        <begin position="146"/>
        <end position="170"/>
    </location>
</feature>
<feature type="transmembrane region" description="Helical" evidence="1">
    <location>
        <begin position="298"/>
        <end position="322"/>
    </location>
</feature>
<feature type="transmembrane region" description="Helical" evidence="1">
    <location>
        <begin position="86"/>
        <end position="109"/>
    </location>
</feature>
<evidence type="ECO:0000256" key="1">
    <source>
        <dbReference type="SAM" id="Phobius"/>
    </source>
</evidence>
<reference evidence="2 3" key="1">
    <citation type="submission" date="2024-03" db="EMBL/GenBank/DDBJ databases">
        <title>Natural products discovery in diverse microorganisms through a two-stage MS feature dereplication strategy.</title>
        <authorList>
            <person name="Zhang R."/>
        </authorList>
    </citation>
    <scope>NUCLEOTIDE SEQUENCE [LARGE SCALE GENOMIC DNA]</scope>
    <source>
        <strain evidence="2 3">18930</strain>
    </source>
</reference>
<feature type="transmembrane region" description="Helical" evidence="1">
    <location>
        <begin position="267"/>
        <end position="286"/>
    </location>
</feature>
<feature type="transmembrane region" description="Helical" evidence="1">
    <location>
        <begin position="182"/>
        <end position="205"/>
    </location>
</feature>
<dbReference type="Proteomes" id="UP001432000">
    <property type="component" value="Chromosome"/>
</dbReference>
<feature type="transmembrane region" description="Helical" evidence="1">
    <location>
        <begin position="328"/>
        <end position="348"/>
    </location>
</feature>
<protein>
    <submittedName>
        <fullName evidence="2">AbrB family transcriptional regulator</fullName>
    </submittedName>
</protein>
<name>A0ABZ2PIJ6_9NOCA</name>
<dbReference type="PIRSF" id="PIRSF038991">
    <property type="entry name" value="Protein_AbrB"/>
    <property type="match status" value="1"/>
</dbReference>
<sequence>MTIRDSALRWGGLALATGLVWAALACAGLSAAALFASLVVAAVLAVRGIGPNRIPKPAGMLAQGILAVSIGFMIDTETLSALGSSWLPALAVCVATLVVSVAAGFVLAAHRDVDAVTGALSMIAGGAQGLVAISRELGGDERIVAVIQYVRVGLIIVTMPVVATVLFGAGSGAAAPTADGGSLWYLDLLVVAGCIGVGIGVGRLIHLPAPATLGPLIASGALELSGWIDSVSAPTVLLPIAFVLIGWQAGLAFTGDSVRAVGRVLPWAILLILVLGLVCALLGLLLSSLTGTSLLEGYLATTPGGLSAVLAVSAASGVNVTFVAAVQVVRLVIILLAAPFGAKAFVALRSRRARKSERDKASVR</sequence>
<dbReference type="InterPro" id="IPR007820">
    <property type="entry name" value="AbrB_fam"/>
</dbReference>
<dbReference type="EMBL" id="CP147846">
    <property type="protein sequence ID" value="WXG68986.1"/>
    <property type="molecule type" value="Genomic_DNA"/>
</dbReference>
<organism evidence="2 3">
    <name type="scientific">Rhodococcus sovatensis</name>
    <dbReference type="NCBI Taxonomy" id="1805840"/>
    <lineage>
        <taxon>Bacteria</taxon>
        <taxon>Bacillati</taxon>
        <taxon>Actinomycetota</taxon>
        <taxon>Actinomycetes</taxon>
        <taxon>Mycobacteriales</taxon>
        <taxon>Nocardiaceae</taxon>
        <taxon>Rhodococcus</taxon>
    </lineage>
</organism>
<feature type="transmembrane region" description="Helical" evidence="1">
    <location>
        <begin position="57"/>
        <end position="74"/>
    </location>
</feature>
<dbReference type="PANTHER" id="PTHR38457">
    <property type="entry name" value="REGULATOR ABRB-RELATED"/>
    <property type="match status" value="1"/>
</dbReference>
<proteinExistence type="predicted"/>
<keyword evidence="1" id="KW-0812">Transmembrane</keyword>
<accession>A0ABZ2PIJ6</accession>
<keyword evidence="1" id="KW-1133">Transmembrane helix</keyword>
<dbReference type="NCBIfam" id="TIGR03082">
    <property type="entry name" value="Gneg_AbrB_dup"/>
    <property type="match status" value="1"/>
</dbReference>
<dbReference type="Pfam" id="PF05145">
    <property type="entry name" value="AbrB"/>
    <property type="match status" value="1"/>
</dbReference>
<evidence type="ECO:0000313" key="3">
    <source>
        <dbReference type="Proteomes" id="UP001432000"/>
    </source>
</evidence>
<keyword evidence="3" id="KW-1185">Reference proteome</keyword>
<gene>
    <name evidence="2" type="ORF">WDS16_28110</name>
</gene>
<dbReference type="PANTHER" id="PTHR38457:SF1">
    <property type="entry name" value="REGULATOR ABRB-RELATED"/>
    <property type="match status" value="1"/>
</dbReference>
<dbReference type="PROSITE" id="PS51257">
    <property type="entry name" value="PROKAR_LIPOPROTEIN"/>
    <property type="match status" value="1"/>
</dbReference>